<evidence type="ECO:0000256" key="3">
    <source>
        <dbReference type="PROSITE-ProRule" id="PRU00169"/>
    </source>
</evidence>
<feature type="domain" description="Response regulatory" evidence="4">
    <location>
        <begin position="3"/>
        <end position="120"/>
    </location>
</feature>
<dbReference type="Pfam" id="PF04397">
    <property type="entry name" value="LytTR"/>
    <property type="match status" value="1"/>
</dbReference>
<reference evidence="6 7" key="1">
    <citation type="submission" date="2018-02" db="EMBL/GenBank/DDBJ databases">
        <title>Complete genome sequencing of Faecalibacterium prausnitzii strains isolated from the human gut.</title>
        <authorList>
            <person name="Fitzgerald B.C."/>
            <person name="Shkoporov A.N."/>
            <person name="Ross P.R."/>
            <person name="Hill C."/>
        </authorList>
    </citation>
    <scope>NUCLEOTIDE SEQUENCE [LARGE SCALE GENOMIC DNA]</scope>
    <source>
        <strain evidence="6 7">APC923/51-1</strain>
    </source>
</reference>
<dbReference type="PANTHER" id="PTHR37299">
    <property type="entry name" value="TRANSCRIPTIONAL REGULATOR-RELATED"/>
    <property type="match status" value="1"/>
</dbReference>
<accession>A0A329UC00</accession>
<organism evidence="6 7">
    <name type="scientific">Faecalibacterium prausnitzii</name>
    <dbReference type="NCBI Taxonomy" id="853"/>
    <lineage>
        <taxon>Bacteria</taxon>
        <taxon>Bacillati</taxon>
        <taxon>Bacillota</taxon>
        <taxon>Clostridia</taxon>
        <taxon>Eubacteriales</taxon>
        <taxon>Oscillospiraceae</taxon>
        <taxon>Faecalibacterium</taxon>
    </lineage>
</organism>
<dbReference type="InterPro" id="IPR007492">
    <property type="entry name" value="LytTR_DNA-bd_dom"/>
</dbReference>
<dbReference type="GO" id="GO:0000156">
    <property type="term" value="F:phosphorelay response regulator activity"/>
    <property type="evidence" value="ECO:0007669"/>
    <property type="project" value="InterPro"/>
</dbReference>
<dbReference type="Proteomes" id="UP000251281">
    <property type="component" value="Unassembled WGS sequence"/>
</dbReference>
<evidence type="ECO:0000259" key="5">
    <source>
        <dbReference type="PROSITE" id="PS50930"/>
    </source>
</evidence>
<proteinExistence type="predicted"/>
<dbReference type="EMBL" id="PRLD01000003">
    <property type="protein sequence ID" value="RAW58919.1"/>
    <property type="molecule type" value="Genomic_DNA"/>
</dbReference>
<dbReference type="Gene3D" id="3.40.50.2300">
    <property type="match status" value="1"/>
</dbReference>
<name>A0A329UC00_9FIRM</name>
<dbReference type="PANTHER" id="PTHR37299:SF1">
    <property type="entry name" value="STAGE 0 SPORULATION PROTEIN A HOMOLOG"/>
    <property type="match status" value="1"/>
</dbReference>
<dbReference type="AlphaFoldDB" id="A0A329UC00"/>
<dbReference type="SUPFAM" id="SSF52172">
    <property type="entry name" value="CheY-like"/>
    <property type="match status" value="1"/>
</dbReference>
<evidence type="ECO:0000256" key="2">
    <source>
        <dbReference type="ARBA" id="ARBA00024867"/>
    </source>
</evidence>
<comment type="caution">
    <text evidence="6">The sequence shown here is derived from an EMBL/GenBank/DDBJ whole genome shotgun (WGS) entry which is preliminary data.</text>
</comment>
<feature type="modified residue" description="4-aspartylphosphate" evidence="3">
    <location>
        <position position="57"/>
    </location>
</feature>
<dbReference type="SMART" id="SM00448">
    <property type="entry name" value="REC"/>
    <property type="match status" value="1"/>
</dbReference>
<dbReference type="PROSITE" id="PS50110">
    <property type="entry name" value="RESPONSE_REGULATORY"/>
    <property type="match status" value="1"/>
</dbReference>
<keyword evidence="3" id="KW-0597">Phosphoprotein</keyword>
<dbReference type="InterPro" id="IPR001789">
    <property type="entry name" value="Sig_transdc_resp-reg_receiver"/>
</dbReference>
<sequence>MLKIAIAEDETSAQTALKEYLDRWQAENGQPVQAVFFESGSQLLENIPQGLQLALLDIQMPGLSGMETAHRLRGTLPELEIVFITSLTGYALESYEVAALDYLVKPVSYPRFCRSLERACRRICQQAEHILTIKNNDGVFRLRAKDLVYVEVFSHRLVLHTTAGVVSYSGTLAALEKDLGNGFFRCHSSFLINLEQVTRLDGADVVLGSERLPVSKYRRKMLLAALAACWGEAL</sequence>
<evidence type="ECO:0000256" key="1">
    <source>
        <dbReference type="ARBA" id="ARBA00018672"/>
    </source>
</evidence>
<dbReference type="PROSITE" id="PS50930">
    <property type="entry name" value="HTH_LYTTR"/>
    <property type="match status" value="1"/>
</dbReference>
<dbReference type="InterPro" id="IPR011006">
    <property type="entry name" value="CheY-like_superfamily"/>
</dbReference>
<evidence type="ECO:0000259" key="4">
    <source>
        <dbReference type="PROSITE" id="PS50110"/>
    </source>
</evidence>
<comment type="function">
    <text evidence="2">May play the central regulatory role in sporulation. It may be an element of the effector pathway responsible for the activation of sporulation genes in response to nutritional stress. Spo0A may act in concert with spo0H (a sigma factor) to control the expression of some genes that are critical to the sporulation process.</text>
</comment>
<dbReference type="InterPro" id="IPR046947">
    <property type="entry name" value="LytR-like"/>
</dbReference>
<feature type="domain" description="HTH LytTR-type" evidence="5">
    <location>
        <begin position="131"/>
        <end position="228"/>
    </location>
</feature>
<protein>
    <recommendedName>
        <fullName evidence="1">Stage 0 sporulation protein A homolog</fullName>
    </recommendedName>
</protein>
<dbReference type="Gene3D" id="2.40.50.1020">
    <property type="entry name" value="LytTr DNA-binding domain"/>
    <property type="match status" value="1"/>
</dbReference>
<gene>
    <name evidence="6" type="ORF">C4N24_03755</name>
</gene>
<evidence type="ECO:0000313" key="6">
    <source>
        <dbReference type="EMBL" id="RAW58919.1"/>
    </source>
</evidence>
<dbReference type="SMART" id="SM00850">
    <property type="entry name" value="LytTR"/>
    <property type="match status" value="1"/>
</dbReference>
<evidence type="ECO:0000313" key="7">
    <source>
        <dbReference type="Proteomes" id="UP000251281"/>
    </source>
</evidence>
<dbReference type="RefSeq" id="WP_112090379.1">
    <property type="nucleotide sequence ID" value="NZ_PRLD01000003.1"/>
</dbReference>
<dbReference type="GO" id="GO:0003677">
    <property type="term" value="F:DNA binding"/>
    <property type="evidence" value="ECO:0007669"/>
    <property type="project" value="InterPro"/>
</dbReference>
<dbReference type="Pfam" id="PF00072">
    <property type="entry name" value="Response_reg"/>
    <property type="match status" value="1"/>
</dbReference>